<dbReference type="InterPro" id="IPR016040">
    <property type="entry name" value="NAD(P)-bd_dom"/>
</dbReference>
<dbReference type="Proteomes" id="UP000249610">
    <property type="component" value="Unassembled WGS sequence"/>
</dbReference>
<evidence type="ECO:0000256" key="4">
    <source>
        <dbReference type="ARBA" id="ARBA00011989"/>
    </source>
</evidence>
<sequence>MKTALITGVTGQDGSYLAELLLEQGYMVHGIKRRASSFNTQRIDHLYQDQHEQSVNFKLHYGDLTDSMNIIRIIQEVQPDEIYNLGAMSHVKVSFESPEYVANVDAMGTLRILEAVRILGLEKKCRIYQASTSELYGGMPENKNAEGFYDESSPFYPRSPYGAAKIYGFWITKNYREAYNMFACNGILFNHESPRRGETFVTRKITMAAAAIALGMQDCLYLGNLEALRDWGHAKDYVRAMWLILQQEKPEDFVIATGVTTKVRDFVQMSFAHVGFTIRWEGKGVEEVGILDSIDEQKYFEATGQTVNVNALNVKPLNESKVNDERLTLNTLTLNSILVRIDPTYFRPTEVDLLLGDPTKSKTQLGWEPEYDLAGLVEDMMISDIKLVQKDMHLVEGGHEVFRQGE</sequence>
<dbReference type="EC" id="4.2.1.47" evidence="4 7"/>
<keyword evidence="7" id="KW-0521">NADP</keyword>
<feature type="domain" description="NAD(P)-binding" evidence="8">
    <location>
        <begin position="5"/>
        <end position="292"/>
    </location>
</feature>
<proteinExistence type="inferred from homology"/>
<evidence type="ECO:0000256" key="7">
    <source>
        <dbReference type="HAMAP-Rule" id="MF_00955"/>
    </source>
</evidence>
<dbReference type="EMBL" id="QLLK01000004">
    <property type="protein sequence ID" value="RAI91669.1"/>
    <property type="molecule type" value="Genomic_DNA"/>
</dbReference>
<reference evidence="9 10" key="1">
    <citation type="submission" date="2018-06" db="EMBL/GenBank/DDBJ databases">
        <title>Genomic Encyclopedia of Archaeal and Bacterial Type Strains, Phase II (KMG-II): from individual species to whole genera.</title>
        <authorList>
            <person name="Goeker M."/>
        </authorList>
    </citation>
    <scope>NUCLEOTIDE SEQUENCE [LARGE SCALE GENOMIC DNA]</scope>
    <source>
        <strain evidence="9 10">DSM 23446</strain>
    </source>
</reference>
<keyword evidence="10" id="KW-1185">Reference proteome</keyword>
<evidence type="ECO:0000256" key="5">
    <source>
        <dbReference type="ARBA" id="ARBA00023239"/>
    </source>
</evidence>
<dbReference type="RefSeq" id="WP_111611280.1">
    <property type="nucleotide sequence ID" value="NZ_QLLK01000004.1"/>
</dbReference>
<comment type="caution">
    <text evidence="9">The sequence shown here is derived from an EMBL/GenBank/DDBJ whole genome shotgun (WGS) entry which is preliminary data.</text>
</comment>
<feature type="domain" description="NAD(P)-binding" evidence="8">
    <location>
        <begin position="296"/>
        <end position="380"/>
    </location>
</feature>
<evidence type="ECO:0000256" key="1">
    <source>
        <dbReference type="ARBA" id="ARBA00000188"/>
    </source>
</evidence>
<comment type="cofactor">
    <cofactor evidence="2 7">
        <name>NADP(+)</name>
        <dbReference type="ChEBI" id="CHEBI:58349"/>
    </cofactor>
</comment>
<accession>A0A327PHF7</accession>
<dbReference type="OrthoDB" id="9779041at2"/>
<dbReference type="GO" id="GO:0042351">
    <property type="term" value="P:'de novo' GDP-L-fucose biosynthetic process"/>
    <property type="evidence" value="ECO:0007669"/>
    <property type="project" value="TreeGrafter"/>
</dbReference>
<dbReference type="PANTHER" id="PTHR43715">
    <property type="entry name" value="GDP-MANNOSE 4,6-DEHYDRATASE"/>
    <property type="match status" value="1"/>
</dbReference>
<dbReference type="NCBIfam" id="TIGR01472">
    <property type="entry name" value="gmd"/>
    <property type="match status" value="1"/>
</dbReference>
<evidence type="ECO:0000256" key="3">
    <source>
        <dbReference type="ARBA" id="ARBA00009263"/>
    </source>
</evidence>
<dbReference type="Gene3D" id="3.40.50.720">
    <property type="entry name" value="NAD(P)-binding Rossmann-like Domain"/>
    <property type="match status" value="1"/>
</dbReference>
<evidence type="ECO:0000256" key="2">
    <source>
        <dbReference type="ARBA" id="ARBA00001937"/>
    </source>
</evidence>
<dbReference type="PANTHER" id="PTHR43715:SF1">
    <property type="entry name" value="GDP-MANNOSE 4,6 DEHYDRATASE"/>
    <property type="match status" value="1"/>
</dbReference>
<dbReference type="InterPro" id="IPR036291">
    <property type="entry name" value="NAD(P)-bd_dom_sf"/>
</dbReference>
<protein>
    <recommendedName>
        <fullName evidence="4 7">GDP-mannose 4,6-dehydratase</fullName>
        <ecNumber evidence="4 7">4.2.1.47</ecNumber>
    </recommendedName>
    <alternativeName>
        <fullName evidence="7">GDP-D-mannose dehydratase</fullName>
    </alternativeName>
</protein>
<dbReference type="SUPFAM" id="SSF51735">
    <property type="entry name" value="NAD(P)-binding Rossmann-fold domains"/>
    <property type="match status" value="1"/>
</dbReference>
<dbReference type="Pfam" id="PF16363">
    <property type="entry name" value="GDP_Man_Dehyd"/>
    <property type="match status" value="2"/>
</dbReference>
<comment type="caution">
    <text evidence="7">Lacks conserved residue(s) required for the propagation of feature annotation.</text>
</comment>
<keyword evidence="5 7" id="KW-0456">Lyase</keyword>
<dbReference type="Gene3D" id="3.90.25.10">
    <property type="entry name" value="UDP-galactose 4-epimerase, domain 1"/>
    <property type="match status" value="1"/>
</dbReference>
<organism evidence="9 10">
    <name type="scientific">Algoriphagus yeomjeoni</name>
    <dbReference type="NCBI Taxonomy" id="291403"/>
    <lineage>
        <taxon>Bacteria</taxon>
        <taxon>Pseudomonadati</taxon>
        <taxon>Bacteroidota</taxon>
        <taxon>Cytophagia</taxon>
        <taxon>Cytophagales</taxon>
        <taxon>Cyclobacteriaceae</taxon>
        <taxon>Algoriphagus</taxon>
    </lineage>
</organism>
<evidence type="ECO:0000259" key="8">
    <source>
        <dbReference type="Pfam" id="PF16363"/>
    </source>
</evidence>
<name>A0A327PHF7_9BACT</name>
<evidence type="ECO:0000313" key="9">
    <source>
        <dbReference type="EMBL" id="RAI91669.1"/>
    </source>
</evidence>
<gene>
    <name evidence="7" type="primary">gmd</name>
    <name evidence="9" type="ORF">LV83_01860</name>
</gene>
<comment type="catalytic activity">
    <reaction evidence="1 7">
        <text>GDP-alpha-D-mannose = GDP-4-dehydro-alpha-D-rhamnose + H2O</text>
        <dbReference type="Rhea" id="RHEA:23820"/>
        <dbReference type="ChEBI" id="CHEBI:15377"/>
        <dbReference type="ChEBI" id="CHEBI:57527"/>
        <dbReference type="ChEBI" id="CHEBI:57964"/>
        <dbReference type="EC" id="4.2.1.47"/>
    </reaction>
</comment>
<dbReference type="FunFam" id="3.40.50.720:FF:000924">
    <property type="entry name" value="GDP-mannose 4,6 dehydratase"/>
    <property type="match status" value="1"/>
</dbReference>
<comment type="function">
    <text evidence="6 7">Catalyzes the conversion of GDP-D-mannose to GDP-4-dehydro-6-deoxy-D-mannose.</text>
</comment>
<dbReference type="InterPro" id="IPR006368">
    <property type="entry name" value="GDP_Man_deHydtase"/>
</dbReference>
<dbReference type="GO" id="GO:0008446">
    <property type="term" value="F:GDP-mannose 4,6-dehydratase activity"/>
    <property type="evidence" value="ECO:0007669"/>
    <property type="project" value="UniProtKB-UniRule"/>
</dbReference>
<dbReference type="AlphaFoldDB" id="A0A327PHF7"/>
<dbReference type="GO" id="GO:0070401">
    <property type="term" value="F:NADP+ binding"/>
    <property type="evidence" value="ECO:0007669"/>
    <property type="project" value="UniProtKB-UniRule"/>
</dbReference>
<comment type="similarity">
    <text evidence="3 7">Belongs to the NAD(P)-dependent epimerase/dehydratase family. GDP-mannose 4,6-dehydratase subfamily.</text>
</comment>
<evidence type="ECO:0000256" key="6">
    <source>
        <dbReference type="ARBA" id="ARBA00059383"/>
    </source>
</evidence>
<dbReference type="HAMAP" id="MF_00955">
    <property type="entry name" value="GDP_Man_dehydratase"/>
    <property type="match status" value="1"/>
</dbReference>
<evidence type="ECO:0000313" key="10">
    <source>
        <dbReference type="Proteomes" id="UP000249610"/>
    </source>
</evidence>
<dbReference type="CDD" id="cd05260">
    <property type="entry name" value="GDP_MD_SDR_e"/>
    <property type="match status" value="1"/>
</dbReference>